<dbReference type="Gramene" id="rna-AYBTSS11_LOCUS24598">
    <property type="protein sequence ID" value="CAJ1972549.1"/>
    <property type="gene ID" value="gene-AYBTSS11_LOCUS24598"/>
</dbReference>
<keyword evidence="3" id="KW-1185">Reference proteome</keyword>
<feature type="compositionally biased region" description="Basic and acidic residues" evidence="1">
    <location>
        <begin position="83"/>
        <end position="98"/>
    </location>
</feature>
<evidence type="ECO:0000256" key="1">
    <source>
        <dbReference type="SAM" id="MobiDB-lite"/>
    </source>
</evidence>
<sequence>MVMWWSIRGREVGVELVSGEGNLVTKTQKGSWKASRTKDDGDVRNWMHVYKKCVEKEEEVTIWGKVGKGLLNPTLPAPCVNSDVKRHEKTQDKISLHD</sequence>
<feature type="region of interest" description="Disordered" evidence="1">
    <location>
        <begin position="77"/>
        <end position="98"/>
    </location>
</feature>
<gene>
    <name evidence="2" type="ORF">AYBTSS11_LOCUS24598</name>
</gene>
<reference evidence="2" key="1">
    <citation type="submission" date="2023-10" db="EMBL/GenBank/DDBJ databases">
        <authorList>
            <person name="Domelevo Entfellner J.-B."/>
        </authorList>
    </citation>
    <scope>NUCLEOTIDE SEQUENCE</scope>
</reference>
<dbReference type="Proteomes" id="UP001189624">
    <property type="component" value="Chromosome 8"/>
</dbReference>
<proteinExistence type="predicted"/>
<name>A0AA86VUX3_9FABA</name>
<evidence type="ECO:0000313" key="3">
    <source>
        <dbReference type="Proteomes" id="UP001189624"/>
    </source>
</evidence>
<accession>A0AA86VUX3</accession>
<protein>
    <submittedName>
        <fullName evidence="2">Uncharacterized protein</fullName>
    </submittedName>
</protein>
<dbReference type="EMBL" id="OY731405">
    <property type="protein sequence ID" value="CAJ1972549.1"/>
    <property type="molecule type" value="Genomic_DNA"/>
</dbReference>
<organism evidence="2 3">
    <name type="scientific">Sphenostylis stenocarpa</name>
    <dbReference type="NCBI Taxonomy" id="92480"/>
    <lineage>
        <taxon>Eukaryota</taxon>
        <taxon>Viridiplantae</taxon>
        <taxon>Streptophyta</taxon>
        <taxon>Embryophyta</taxon>
        <taxon>Tracheophyta</taxon>
        <taxon>Spermatophyta</taxon>
        <taxon>Magnoliopsida</taxon>
        <taxon>eudicotyledons</taxon>
        <taxon>Gunneridae</taxon>
        <taxon>Pentapetalae</taxon>
        <taxon>rosids</taxon>
        <taxon>fabids</taxon>
        <taxon>Fabales</taxon>
        <taxon>Fabaceae</taxon>
        <taxon>Papilionoideae</taxon>
        <taxon>50 kb inversion clade</taxon>
        <taxon>NPAAA clade</taxon>
        <taxon>indigoferoid/millettioid clade</taxon>
        <taxon>Phaseoleae</taxon>
        <taxon>Sphenostylis</taxon>
    </lineage>
</organism>
<dbReference type="AlphaFoldDB" id="A0AA86VUX3"/>
<feature type="non-terminal residue" evidence="2">
    <location>
        <position position="98"/>
    </location>
</feature>
<evidence type="ECO:0000313" key="2">
    <source>
        <dbReference type="EMBL" id="CAJ1972549.1"/>
    </source>
</evidence>